<accession>A0A0L7REZ3</accession>
<evidence type="ECO:0000313" key="1">
    <source>
        <dbReference type="EMBL" id="KOC69400.1"/>
    </source>
</evidence>
<dbReference type="EMBL" id="KQ414608">
    <property type="protein sequence ID" value="KOC69400.1"/>
    <property type="molecule type" value="Genomic_DNA"/>
</dbReference>
<gene>
    <name evidence="1" type="ORF">WH47_09358</name>
</gene>
<protein>
    <submittedName>
        <fullName evidence="1">Uncharacterized protein</fullName>
    </submittedName>
</protein>
<reference evidence="1 2" key="1">
    <citation type="submission" date="2015-07" db="EMBL/GenBank/DDBJ databases">
        <title>The genome of Habropoda laboriosa.</title>
        <authorList>
            <person name="Pan H."/>
            <person name="Kapheim K."/>
        </authorList>
    </citation>
    <scope>NUCLEOTIDE SEQUENCE [LARGE SCALE GENOMIC DNA]</scope>
    <source>
        <strain evidence="1">0110345459</strain>
    </source>
</reference>
<name>A0A0L7REZ3_9HYME</name>
<evidence type="ECO:0000313" key="2">
    <source>
        <dbReference type="Proteomes" id="UP000053825"/>
    </source>
</evidence>
<proteinExistence type="predicted"/>
<dbReference type="AlphaFoldDB" id="A0A0L7REZ3"/>
<keyword evidence="2" id="KW-1185">Reference proteome</keyword>
<feature type="non-terminal residue" evidence="1">
    <location>
        <position position="1"/>
    </location>
</feature>
<dbReference type="Proteomes" id="UP000053825">
    <property type="component" value="Unassembled WGS sequence"/>
</dbReference>
<sequence>VTIGPKHTESEKKHWVMAAYHTFGCQSLSHFGVTRKRIPSIAPSKVTALTNRAIMIT</sequence>
<organism evidence="1 2">
    <name type="scientific">Habropoda laboriosa</name>
    <dbReference type="NCBI Taxonomy" id="597456"/>
    <lineage>
        <taxon>Eukaryota</taxon>
        <taxon>Metazoa</taxon>
        <taxon>Ecdysozoa</taxon>
        <taxon>Arthropoda</taxon>
        <taxon>Hexapoda</taxon>
        <taxon>Insecta</taxon>
        <taxon>Pterygota</taxon>
        <taxon>Neoptera</taxon>
        <taxon>Endopterygota</taxon>
        <taxon>Hymenoptera</taxon>
        <taxon>Apocrita</taxon>
        <taxon>Aculeata</taxon>
        <taxon>Apoidea</taxon>
        <taxon>Anthophila</taxon>
        <taxon>Apidae</taxon>
        <taxon>Habropoda</taxon>
    </lineage>
</organism>